<dbReference type="PANTHER" id="PTHR24348">
    <property type="entry name" value="SERINE/THREONINE-PROTEIN KINASE UNC-51-RELATED"/>
    <property type="match status" value="1"/>
</dbReference>
<dbReference type="GO" id="GO:0005829">
    <property type="term" value="C:cytosol"/>
    <property type="evidence" value="ECO:0007669"/>
    <property type="project" value="TreeGrafter"/>
</dbReference>
<dbReference type="Pfam" id="PF21127">
    <property type="entry name" value="ATG1-like_MIT2"/>
    <property type="match status" value="1"/>
</dbReference>
<dbReference type="CDD" id="cd14009">
    <property type="entry name" value="STKc_ATG1_ULK_like"/>
    <property type="match status" value="1"/>
</dbReference>
<name>A0A1Y1UKC4_9TREE</name>
<dbReference type="InterPro" id="IPR045269">
    <property type="entry name" value="Atg1-like"/>
</dbReference>
<dbReference type="GO" id="GO:0004674">
    <property type="term" value="F:protein serine/threonine kinase activity"/>
    <property type="evidence" value="ECO:0007669"/>
    <property type="project" value="UniProtKB-EC"/>
</dbReference>
<dbReference type="GO" id="GO:0034727">
    <property type="term" value="P:piecemeal microautophagy of the nucleus"/>
    <property type="evidence" value="ECO:0007669"/>
    <property type="project" value="TreeGrafter"/>
</dbReference>
<reference evidence="10 11" key="1">
    <citation type="submission" date="2017-03" db="EMBL/GenBank/DDBJ databases">
        <title>Widespread Adenine N6-methylation of Active Genes in Fungi.</title>
        <authorList>
            <consortium name="DOE Joint Genome Institute"/>
            <person name="Mondo S.J."/>
            <person name="Dannebaum R.O."/>
            <person name="Kuo R.C."/>
            <person name="Louie K.B."/>
            <person name="Bewick A.J."/>
            <person name="Labutti K."/>
            <person name="Haridas S."/>
            <person name="Kuo A."/>
            <person name="Salamov A."/>
            <person name="Ahrendt S.R."/>
            <person name="Lau R."/>
            <person name="Bowen B.P."/>
            <person name="Lipzen A."/>
            <person name="Sullivan W."/>
            <person name="Andreopoulos W.B."/>
            <person name="Clum A."/>
            <person name="Lindquist E."/>
            <person name="Daum C."/>
            <person name="Northen T.R."/>
            <person name="Ramamoorthy G."/>
            <person name="Schmitz R.J."/>
            <person name="Gryganskyi A."/>
            <person name="Culley D."/>
            <person name="Magnuson J."/>
            <person name="James T.Y."/>
            <person name="O'Malley M.A."/>
            <person name="Stajich J.E."/>
            <person name="Spatafora J.W."/>
            <person name="Visel A."/>
            <person name="Grigoriev I.V."/>
        </authorList>
    </citation>
    <scope>NUCLEOTIDE SEQUENCE [LARGE SCALE GENOMIC DNA]</scope>
    <source>
        <strain evidence="10 11">NRRL Y-17943</strain>
    </source>
</reference>
<evidence type="ECO:0000256" key="1">
    <source>
        <dbReference type="ARBA" id="ARBA00012513"/>
    </source>
</evidence>
<dbReference type="Gene3D" id="1.10.510.10">
    <property type="entry name" value="Transferase(Phosphotransferase) domain 1"/>
    <property type="match status" value="1"/>
</dbReference>
<feature type="compositionally biased region" description="Low complexity" evidence="8">
    <location>
        <begin position="641"/>
        <end position="653"/>
    </location>
</feature>
<protein>
    <recommendedName>
        <fullName evidence="1">non-specific serine/threonine protein kinase</fullName>
        <ecNumber evidence="1">2.7.11.1</ecNumber>
    </recommendedName>
    <alternativeName>
        <fullName evidence="6">Autophagy-related protein 1</fullName>
    </alternativeName>
</protein>
<dbReference type="EC" id="2.7.11.1" evidence="1"/>
<proteinExistence type="predicted"/>
<evidence type="ECO:0000313" key="11">
    <source>
        <dbReference type="Proteomes" id="UP000193218"/>
    </source>
</evidence>
<feature type="compositionally biased region" description="Polar residues" evidence="8">
    <location>
        <begin position="598"/>
        <end position="621"/>
    </location>
</feature>
<keyword evidence="5 7" id="KW-0067">ATP-binding</keyword>
<dbReference type="GO" id="GO:0005524">
    <property type="term" value="F:ATP binding"/>
    <property type="evidence" value="ECO:0007669"/>
    <property type="project" value="UniProtKB-UniRule"/>
</dbReference>
<keyword evidence="3 7" id="KW-0547">Nucleotide-binding</keyword>
<dbReference type="PROSITE" id="PS00107">
    <property type="entry name" value="PROTEIN_KINASE_ATP"/>
    <property type="match status" value="1"/>
</dbReference>
<dbReference type="SMART" id="SM00220">
    <property type="entry name" value="S_TKc"/>
    <property type="match status" value="1"/>
</dbReference>
<organism evidence="10 11">
    <name type="scientific">Kockovaella imperatae</name>
    <dbReference type="NCBI Taxonomy" id="4999"/>
    <lineage>
        <taxon>Eukaryota</taxon>
        <taxon>Fungi</taxon>
        <taxon>Dikarya</taxon>
        <taxon>Basidiomycota</taxon>
        <taxon>Agaricomycotina</taxon>
        <taxon>Tremellomycetes</taxon>
        <taxon>Tremellales</taxon>
        <taxon>Cuniculitremaceae</taxon>
        <taxon>Kockovaella</taxon>
    </lineage>
</organism>
<dbReference type="RefSeq" id="XP_021871562.1">
    <property type="nucleotide sequence ID" value="XM_022017445.1"/>
</dbReference>
<dbReference type="InParanoid" id="A0A1Y1UKC4"/>
<evidence type="ECO:0000313" key="10">
    <source>
        <dbReference type="EMBL" id="ORX37575.1"/>
    </source>
</evidence>
<dbReference type="PROSITE" id="PS50011">
    <property type="entry name" value="PROTEIN_KINASE_DOM"/>
    <property type="match status" value="1"/>
</dbReference>
<evidence type="ECO:0000256" key="5">
    <source>
        <dbReference type="ARBA" id="ARBA00022840"/>
    </source>
</evidence>
<dbReference type="GO" id="GO:0005776">
    <property type="term" value="C:autophagosome"/>
    <property type="evidence" value="ECO:0007669"/>
    <property type="project" value="TreeGrafter"/>
</dbReference>
<feature type="region of interest" description="Disordered" evidence="8">
    <location>
        <begin position="1"/>
        <end position="37"/>
    </location>
</feature>
<dbReference type="Gene3D" id="3.30.200.20">
    <property type="entry name" value="Phosphorylase Kinase, domain 1"/>
    <property type="match status" value="1"/>
</dbReference>
<dbReference type="InterPro" id="IPR008271">
    <property type="entry name" value="Ser/Thr_kinase_AS"/>
</dbReference>
<evidence type="ECO:0000256" key="2">
    <source>
        <dbReference type="ARBA" id="ARBA00022679"/>
    </source>
</evidence>
<keyword evidence="2" id="KW-0808">Transferase</keyword>
<feature type="compositionally biased region" description="Basic and acidic residues" evidence="8">
    <location>
        <begin position="451"/>
        <end position="469"/>
    </location>
</feature>
<evidence type="ECO:0000256" key="3">
    <source>
        <dbReference type="ARBA" id="ARBA00022741"/>
    </source>
</evidence>
<feature type="region of interest" description="Disordered" evidence="8">
    <location>
        <begin position="356"/>
        <end position="530"/>
    </location>
</feature>
<evidence type="ECO:0000256" key="8">
    <source>
        <dbReference type="SAM" id="MobiDB-lite"/>
    </source>
</evidence>
<feature type="domain" description="Protein kinase" evidence="9">
    <location>
        <begin position="38"/>
        <end position="353"/>
    </location>
</feature>
<dbReference type="GO" id="GO:0034045">
    <property type="term" value="C:phagophore assembly site membrane"/>
    <property type="evidence" value="ECO:0007669"/>
    <property type="project" value="TreeGrafter"/>
</dbReference>
<gene>
    <name evidence="10" type="ORF">BD324DRAFT_641773</name>
</gene>
<dbReference type="FunCoup" id="A0A1Y1UKC4">
    <property type="interactions" value="116"/>
</dbReference>
<dbReference type="InterPro" id="IPR011009">
    <property type="entry name" value="Kinase-like_dom_sf"/>
</dbReference>
<accession>A0A1Y1UKC4</accession>
<evidence type="ECO:0000256" key="4">
    <source>
        <dbReference type="ARBA" id="ARBA00022777"/>
    </source>
</evidence>
<feature type="region of interest" description="Disordered" evidence="8">
    <location>
        <begin position="589"/>
        <end position="712"/>
    </location>
</feature>
<dbReference type="GO" id="GO:0000045">
    <property type="term" value="P:autophagosome assembly"/>
    <property type="evidence" value="ECO:0007669"/>
    <property type="project" value="TreeGrafter"/>
</dbReference>
<feature type="compositionally biased region" description="Low complexity" evidence="8">
    <location>
        <begin position="421"/>
        <end position="435"/>
    </location>
</feature>
<dbReference type="GO" id="GO:0061709">
    <property type="term" value="P:reticulophagy"/>
    <property type="evidence" value="ECO:0007669"/>
    <property type="project" value="TreeGrafter"/>
</dbReference>
<dbReference type="InterPro" id="IPR000719">
    <property type="entry name" value="Prot_kinase_dom"/>
</dbReference>
<feature type="compositionally biased region" description="Polar residues" evidence="8">
    <location>
        <begin position="699"/>
        <end position="712"/>
    </location>
</feature>
<evidence type="ECO:0000259" key="9">
    <source>
        <dbReference type="PROSITE" id="PS50011"/>
    </source>
</evidence>
<dbReference type="InterPro" id="IPR022708">
    <property type="entry name" value="Atg1-like_tMIT"/>
</dbReference>
<dbReference type="Pfam" id="PF12063">
    <property type="entry name" value="ATG1-like_MIT1"/>
    <property type="match status" value="1"/>
</dbReference>
<keyword evidence="11" id="KW-1185">Reference proteome</keyword>
<feature type="region of interest" description="Disordered" evidence="8">
    <location>
        <begin position="294"/>
        <end position="318"/>
    </location>
</feature>
<dbReference type="GO" id="GO:0042594">
    <property type="term" value="P:response to starvation"/>
    <property type="evidence" value="ECO:0007669"/>
    <property type="project" value="TreeGrafter"/>
</dbReference>
<dbReference type="Pfam" id="PF00069">
    <property type="entry name" value="Pkinase"/>
    <property type="match status" value="1"/>
</dbReference>
<dbReference type="Proteomes" id="UP000193218">
    <property type="component" value="Unassembled WGS sequence"/>
</dbReference>
<dbReference type="SUPFAM" id="SSF56112">
    <property type="entry name" value="Protein kinase-like (PK-like)"/>
    <property type="match status" value="1"/>
</dbReference>
<dbReference type="GeneID" id="33559254"/>
<dbReference type="GO" id="GO:0000422">
    <property type="term" value="P:autophagy of mitochondrion"/>
    <property type="evidence" value="ECO:0007669"/>
    <property type="project" value="TreeGrafter"/>
</dbReference>
<dbReference type="EMBL" id="NBSH01000005">
    <property type="protein sequence ID" value="ORX37575.1"/>
    <property type="molecule type" value="Genomic_DNA"/>
</dbReference>
<feature type="binding site" evidence="7">
    <location>
        <position position="67"/>
    </location>
    <ligand>
        <name>ATP</name>
        <dbReference type="ChEBI" id="CHEBI:30616"/>
    </ligand>
</feature>
<feature type="compositionally biased region" description="Polar residues" evidence="8">
    <location>
        <begin position="366"/>
        <end position="375"/>
    </location>
</feature>
<dbReference type="GO" id="GO:0010506">
    <property type="term" value="P:regulation of autophagy"/>
    <property type="evidence" value="ECO:0007669"/>
    <property type="project" value="InterPro"/>
</dbReference>
<dbReference type="AlphaFoldDB" id="A0A1Y1UKC4"/>
<dbReference type="InterPro" id="IPR017441">
    <property type="entry name" value="Protein_kinase_ATP_BS"/>
</dbReference>
<keyword evidence="4" id="KW-0418">Kinase</keyword>
<evidence type="ECO:0000256" key="6">
    <source>
        <dbReference type="ARBA" id="ARBA00030237"/>
    </source>
</evidence>
<dbReference type="STRING" id="4999.A0A1Y1UKC4"/>
<comment type="caution">
    <text evidence="10">The sequence shown here is derived from an EMBL/GenBank/DDBJ whole genome shotgun (WGS) entry which is preliminary data.</text>
</comment>
<dbReference type="PANTHER" id="PTHR24348:SF22">
    <property type="entry name" value="NON-SPECIFIC SERINE_THREONINE PROTEIN KINASE"/>
    <property type="match status" value="1"/>
</dbReference>
<dbReference type="OrthoDB" id="346907at2759"/>
<dbReference type="PROSITE" id="PS00108">
    <property type="entry name" value="PROTEIN_KINASE_ST"/>
    <property type="match status" value="1"/>
</dbReference>
<dbReference type="InterPro" id="IPR048941">
    <property type="entry name" value="ATG1-like_MIT2"/>
</dbReference>
<feature type="compositionally biased region" description="Low complexity" evidence="8">
    <location>
        <begin position="677"/>
        <end position="691"/>
    </location>
</feature>
<evidence type="ECO:0000256" key="7">
    <source>
        <dbReference type="PROSITE-ProRule" id="PRU10141"/>
    </source>
</evidence>
<sequence>MAPDIHSAGTGTPRKDAAESSSGTGTPHRHHRDRIGPYVVDGEIGRGSFATVFKGHRSKSRVPIAIKAVSRQKLTTKLLENLESEINILKAINHRNIVGMEDCFKSDTHIYLVMEFCSGSDLSIYIKNRGRLPTLDFVPRGAGPNAEKIFWPHPAAGGIDERVIRCFLGQLALALQFLRSQDLVHRDIKPQNLLMQPATPEELAEGHPLGIPVLKVADFGFARILPAAAMAETLCGSPLYMAPEILRYEKYDAKADLWSVGAVLFEMSVGRPPFRANNHVELLRRIEKGEDRIKFPDESSKAQNPPEGETPQTSPVPDDIKALIRGLLKRQPAMRMGFEDFFACGVWDGHMTESKITEDGSEGMSYDTSTESSALAASDRVREMLESEQAAIDARPVPTHAPQPLSTDKAMNPQPAPRPQAQPQSAQPPQQIRPPFAQLASVSNQRPRVPRQTEPKYYVSDERGVERETATPVPTPPTSASPLPIISGVPATGPPITNRRVSPRENREISSVEDPQPLTPSSNVVTAPIPRRVVGEGSPLAATPPITFVTGKDESALEGEDSVVGREYVVVEKRTVEVNALADELDRASKKPEGTMIRRQSSRTSIVTRPVSSFKPSSTSPHAAPVPLSTTPQHAALTHVSQSPPFSLSSTPPFAVPPFARQPSGPPQGTIISPAISRSPSVNHSLPSSSSANHGISFPPTQLFEQSRYGTSPSSLQTGALARALTNTAMRLIGTSANAAGNVIARATASKRRPTITRTGDLDAEEDDLLRSVEDCARKAFVLFELADSRLLTWQSLANLPSSSSSAKPRRKSSSSSINSEVAVLRKQEIAAGEGVVLYCKALTFIVQGTNRIQRYWERRAKNGAYETSSELNEMVQWLRARFNECYEKAEWAKSKCAEELPFVDRLSHDKSRDMSRLAAQAELNGDFVSAESGYESSLWLLQALADNLMYDDGEQLRPEDRASIEKLSGIIRARLESLRKKMADAGVPSRT</sequence>